<dbReference type="STRING" id="1137993.SAMN05660209_03942"/>
<dbReference type="Proteomes" id="UP000198921">
    <property type="component" value="Unassembled WGS sequence"/>
</dbReference>
<dbReference type="InterPro" id="IPR000836">
    <property type="entry name" value="PRTase_dom"/>
</dbReference>
<sequence>MPFQDREDAGRQLGRRLAPLAGRDVVVLGLPRGGVPVAAEVARALGAPLDVVLVRKLGLPRRPELAMGAVGEDGVVVLNEDVLQAGRVDEATLADAERRERAELERRARQLRGDRPRRPLEGRTAVVVDDGIATGATARAACAVVRAHGAARVVLAVPVASPRALGDLAPTVDEVVCLESPQRFTAVGQAYADFRPTEDEEVLGLLRRPAPGTPAGARTPRDDDVVADAGPDGLPGRLTVPEHAAGLVVFAHGTGSGRHSPRNRAVAEVLRAAGTATLLVDLLTPAEEAARDPVFDVELLAGRLAAVARWAAAEPSCAGLPLGYLGASTGAAAALVAAAGDDTVRAVVSRGGRPDLAGPALADVRAPTLLVVGGHDQQVLALNREAQARLRCTNRLAVVPGASHLFEEPGTLQAAAELARDWFATHLTGAAPAGPPARRRADQPAE</sequence>
<keyword evidence="3" id="KW-1185">Reference proteome</keyword>
<name>A0A1H3NG50_9ACTN</name>
<reference evidence="3" key="1">
    <citation type="submission" date="2016-10" db="EMBL/GenBank/DDBJ databases">
        <authorList>
            <person name="Varghese N."/>
            <person name="Submissions S."/>
        </authorList>
    </citation>
    <scope>NUCLEOTIDE SEQUENCE [LARGE SCALE GENOMIC DNA]</scope>
    <source>
        <strain evidence="3">DSM 45422</strain>
    </source>
</reference>
<evidence type="ECO:0000313" key="3">
    <source>
        <dbReference type="Proteomes" id="UP000198921"/>
    </source>
</evidence>
<dbReference type="InterPro" id="IPR029057">
    <property type="entry name" value="PRTase-like"/>
</dbReference>
<dbReference type="RefSeq" id="WP_091160048.1">
    <property type="nucleotide sequence ID" value="NZ_FNOT01000013.1"/>
</dbReference>
<accession>A0A1H3NG50</accession>
<organism evidence="2 3">
    <name type="scientific">Geodermatophilus africanus</name>
    <dbReference type="NCBI Taxonomy" id="1137993"/>
    <lineage>
        <taxon>Bacteria</taxon>
        <taxon>Bacillati</taxon>
        <taxon>Actinomycetota</taxon>
        <taxon>Actinomycetes</taxon>
        <taxon>Geodermatophilales</taxon>
        <taxon>Geodermatophilaceae</taxon>
        <taxon>Geodermatophilus</taxon>
    </lineage>
</organism>
<dbReference type="InterPro" id="IPR029058">
    <property type="entry name" value="AB_hydrolase_fold"/>
</dbReference>
<gene>
    <name evidence="2" type="ORF">SAMN05660209_03942</name>
</gene>
<dbReference type="SUPFAM" id="SSF53271">
    <property type="entry name" value="PRTase-like"/>
    <property type="match status" value="1"/>
</dbReference>
<keyword evidence="2" id="KW-0808">Transferase</keyword>
<dbReference type="GO" id="GO:0016740">
    <property type="term" value="F:transferase activity"/>
    <property type="evidence" value="ECO:0007669"/>
    <property type="project" value="UniProtKB-KW"/>
</dbReference>
<dbReference type="CDD" id="cd06223">
    <property type="entry name" value="PRTases_typeI"/>
    <property type="match status" value="1"/>
</dbReference>
<dbReference type="Gene3D" id="3.30.1310.20">
    <property type="entry name" value="PRTase-like"/>
    <property type="match status" value="1"/>
</dbReference>
<feature type="domain" description="Phosphoribosyltransferase" evidence="1">
    <location>
        <begin position="22"/>
        <end position="179"/>
    </location>
</feature>
<dbReference type="AlphaFoldDB" id="A0A1H3NG50"/>
<dbReference type="InterPro" id="IPR026555">
    <property type="entry name" value="NSL3/Tex30"/>
</dbReference>
<proteinExistence type="predicted"/>
<dbReference type="OrthoDB" id="9810066at2"/>
<evidence type="ECO:0000259" key="1">
    <source>
        <dbReference type="Pfam" id="PF00156"/>
    </source>
</evidence>
<dbReference type="Gene3D" id="3.40.50.2020">
    <property type="match status" value="1"/>
</dbReference>
<dbReference type="PANTHER" id="PTHR13136">
    <property type="entry name" value="TESTIS DEVELOPMENT PROTEIN PRTD"/>
    <property type="match status" value="1"/>
</dbReference>
<protein>
    <submittedName>
        <fullName evidence="2">Putative phosphoribosyl transferase</fullName>
    </submittedName>
</protein>
<dbReference type="EMBL" id="FNOT01000013">
    <property type="protein sequence ID" value="SDY87902.1"/>
    <property type="molecule type" value="Genomic_DNA"/>
</dbReference>
<evidence type="ECO:0000313" key="2">
    <source>
        <dbReference type="EMBL" id="SDY87902.1"/>
    </source>
</evidence>
<dbReference type="PANTHER" id="PTHR13136:SF11">
    <property type="entry name" value="TESTIS-EXPRESSED PROTEIN 30"/>
    <property type="match status" value="1"/>
</dbReference>
<dbReference type="Pfam" id="PF00156">
    <property type="entry name" value="Pribosyltran"/>
    <property type="match status" value="1"/>
</dbReference>
<dbReference type="SUPFAM" id="SSF53474">
    <property type="entry name" value="alpha/beta-Hydrolases"/>
    <property type="match status" value="1"/>
</dbReference>
<dbReference type="Gene3D" id="3.40.50.1820">
    <property type="entry name" value="alpha/beta hydrolase"/>
    <property type="match status" value="1"/>
</dbReference>